<reference evidence="2" key="1">
    <citation type="submission" date="2017-06" db="EMBL/GenBank/DDBJ databases">
        <authorList>
            <person name="Varghese N."/>
            <person name="Submissions S."/>
        </authorList>
    </citation>
    <scope>NUCLEOTIDE SEQUENCE [LARGE SCALE GENOMIC DNA]</scope>
    <source>
        <strain evidence="2">DSM 137</strain>
    </source>
</reference>
<protein>
    <submittedName>
        <fullName evidence="1">Uncharacterized protein</fullName>
    </submittedName>
</protein>
<evidence type="ECO:0000313" key="2">
    <source>
        <dbReference type="Proteomes" id="UP000198418"/>
    </source>
</evidence>
<name>A0A212PYC8_RHOAC</name>
<accession>A0A212PYC8</accession>
<dbReference type="Proteomes" id="UP000198418">
    <property type="component" value="Unassembled WGS sequence"/>
</dbReference>
<sequence>MVMRVETGWNEVTGFAGFALFLTAVKGSADPCSKAMA</sequence>
<dbReference type="AlphaFoldDB" id="A0A212PYC8"/>
<proteinExistence type="predicted"/>
<gene>
    <name evidence="1" type="ORF">SAMN06265338_101177</name>
</gene>
<organism evidence="1 2">
    <name type="scientific">Rhodoblastus acidophilus</name>
    <name type="common">Rhodopseudomonas acidophila</name>
    <dbReference type="NCBI Taxonomy" id="1074"/>
    <lineage>
        <taxon>Bacteria</taxon>
        <taxon>Pseudomonadati</taxon>
        <taxon>Pseudomonadota</taxon>
        <taxon>Alphaproteobacteria</taxon>
        <taxon>Hyphomicrobiales</taxon>
        <taxon>Rhodoblastaceae</taxon>
        <taxon>Rhodoblastus</taxon>
    </lineage>
</organism>
<keyword evidence="2" id="KW-1185">Reference proteome</keyword>
<dbReference type="EMBL" id="FYDG01000001">
    <property type="protein sequence ID" value="SNB52066.1"/>
    <property type="molecule type" value="Genomic_DNA"/>
</dbReference>
<evidence type="ECO:0000313" key="1">
    <source>
        <dbReference type="EMBL" id="SNB52066.1"/>
    </source>
</evidence>